<keyword evidence="3" id="KW-1185">Reference proteome</keyword>
<gene>
    <name evidence="2" type="ORF">V1478_009117</name>
</gene>
<proteinExistence type="predicted"/>
<accession>A0ABD2ANR0</accession>
<evidence type="ECO:0000256" key="1">
    <source>
        <dbReference type="SAM" id="MobiDB-lite"/>
    </source>
</evidence>
<evidence type="ECO:0000313" key="2">
    <source>
        <dbReference type="EMBL" id="KAL2722254.1"/>
    </source>
</evidence>
<feature type="non-terminal residue" evidence="2">
    <location>
        <position position="1"/>
    </location>
</feature>
<reference evidence="2 3" key="1">
    <citation type="journal article" date="2024" name="Ann. Entomol. Soc. Am.">
        <title>Genomic analyses of the southern and eastern yellowjacket wasps (Hymenoptera: Vespidae) reveal evolutionary signatures of social life.</title>
        <authorList>
            <person name="Catto M.A."/>
            <person name="Caine P.B."/>
            <person name="Orr S.E."/>
            <person name="Hunt B.G."/>
            <person name="Goodisman M.A.D."/>
        </authorList>
    </citation>
    <scope>NUCLEOTIDE SEQUENCE [LARGE SCALE GENOMIC DNA]</scope>
    <source>
        <strain evidence="2">233</strain>
        <tissue evidence="2">Head and thorax</tissue>
    </source>
</reference>
<feature type="region of interest" description="Disordered" evidence="1">
    <location>
        <begin position="18"/>
        <end position="57"/>
    </location>
</feature>
<dbReference type="AlphaFoldDB" id="A0ABD2ANR0"/>
<name>A0ABD2ANR0_VESSQ</name>
<protein>
    <submittedName>
        <fullName evidence="2">Uncharacterized protein</fullName>
    </submittedName>
</protein>
<sequence length="116" mass="13396">KNTIECVRVCREGCREHRQKRAPRIHIPTGSDIERNPSRNLCHKKKDGNRTTPGNVSPHLKLVEVEIDSPFLKRPTPYQEISSLRRSLASLFTQREPSIISTLDKTVLKLKSKIKW</sequence>
<organism evidence="2 3">
    <name type="scientific">Vespula squamosa</name>
    <name type="common">Southern yellow jacket</name>
    <name type="synonym">Wasp</name>
    <dbReference type="NCBI Taxonomy" id="30214"/>
    <lineage>
        <taxon>Eukaryota</taxon>
        <taxon>Metazoa</taxon>
        <taxon>Ecdysozoa</taxon>
        <taxon>Arthropoda</taxon>
        <taxon>Hexapoda</taxon>
        <taxon>Insecta</taxon>
        <taxon>Pterygota</taxon>
        <taxon>Neoptera</taxon>
        <taxon>Endopterygota</taxon>
        <taxon>Hymenoptera</taxon>
        <taxon>Apocrita</taxon>
        <taxon>Aculeata</taxon>
        <taxon>Vespoidea</taxon>
        <taxon>Vespidae</taxon>
        <taxon>Vespinae</taxon>
        <taxon>Vespula</taxon>
    </lineage>
</organism>
<dbReference type="Proteomes" id="UP001607302">
    <property type="component" value="Unassembled WGS sequence"/>
</dbReference>
<comment type="caution">
    <text evidence="2">The sequence shown here is derived from an EMBL/GenBank/DDBJ whole genome shotgun (WGS) entry which is preliminary data.</text>
</comment>
<dbReference type="EMBL" id="JAUDFV010000141">
    <property type="protein sequence ID" value="KAL2722254.1"/>
    <property type="molecule type" value="Genomic_DNA"/>
</dbReference>
<evidence type="ECO:0000313" key="3">
    <source>
        <dbReference type="Proteomes" id="UP001607302"/>
    </source>
</evidence>